<proteinExistence type="predicted"/>
<protein>
    <submittedName>
        <fullName evidence="1">Uncharacterized protein</fullName>
    </submittedName>
</protein>
<reference evidence="1 2" key="1">
    <citation type="journal article" date="2019" name="Commun. Biol.">
        <title>The bagworm genome reveals a unique fibroin gene that provides high tensile strength.</title>
        <authorList>
            <person name="Kono N."/>
            <person name="Nakamura H."/>
            <person name="Ohtoshi R."/>
            <person name="Tomita M."/>
            <person name="Numata K."/>
            <person name="Arakawa K."/>
        </authorList>
    </citation>
    <scope>NUCLEOTIDE SEQUENCE [LARGE SCALE GENOMIC DNA]</scope>
</reference>
<keyword evidence="2" id="KW-1185">Reference proteome</keyword>
<dbReference type="AlphaFoldDB" id="A0A4C1VHD1"/>
<evidence type="ECO:0000313" key="1">
    <source>
        <dbReference type="EMBL" id="GBP37752.1"/>
    </source>
</evidence>
<dbReference type="OrthoDB" id="7412976at2759"/>
<dbReference type="EMBL" id="BGZK01000338">
    <property type="protein sequence ID" value="GBP37752.1"/>
    <property type="molecule type" value="Genomic_DNA"/>
</dbReference>
<sequence>MDCYVPNNPQFGLSLEYSGCGGLNQCCDPLQPCACLDLGLRDYREEQCCEQQQEVCCENDDLNALGESLEGVDGVGAGSGDGWPDDMGSFNLPPLELDPLPSLFPFSPCAQYK</sequence>
<evidence type="ECO:0000313" key="2">
    <source>
        <dbReference type="Proteomes" id="UP000299102"/>
    </source>
</evidence>
<accession>A0A4C1VHD1</accession>
<gene>
    <name evidence="1" type="ORF">EVAR_29953_1</name>
</gene>
<name>A0A4C1VHD1_EUMVA</name>
<dbReference type="Proteomes" id="UP000299102">
    <property type="component" value="Unassembled WGS sequence"/>
</dbReference>
<organism evidence="1 2">
    <name type="scientific">Eumeta variegata</name>
    <name type="common">Bagworm moth</name>
    <name type="synonym">Eumeta japonica</name>
    <dbReference type="NCBI Taxonomy" id="151549"/>
    <lineage>
        <taxon>Eukaryota</taxon>
        <taxon>Metazoa</taxon>
        <taxon>Ecdysozoa</taxon>
        <taxon>Arthropoda</taxon>
        <taxon>Hexapoda</taxon>
        <taxon>Insecta</taxon>
        <taxon>Pterygota</taxon>
        <taxon>Neoptera</taxon>
        <taxon>Endopterygota</taxon>
        <taxon>Lepidoptera</taxon>
        <taxon>Glossata</taxon>
        <taxon>Ditrysia</taxon>
        <taxon>Tineoidea</taxon>
        <taxon>Psychidae</taxon>
        <taxon>Oiketicinae</taxon>
        <taxon>Eumeta</taxon>
    </lineage>
</organism>
<comment type="caution">
    <text evidence="1">The sequence shown here is derived from an EMBL/GenBank/DDBJ whole genome shotgun (WGS) entry which is preliminary data.</text>
</comment>